<proteinExistence type="predicted"/>
<gene>
    <name evidence="1" type="ORF">LCGC14_2097870</name>
</gene>
<dbReference type="SUPFAM" id="SSF48695">
    <property type="entry name" value="Multiheme cytochromes"/>
    <property type="match status" value="1"/>
</dbReference>
<dbReference type="AlphaFoldDB" id="A0A0F9H796"/>
<evidence type="ECO:0000313" key="1">
    <source>
        <dbReference type="EMBL" id="KKL71142.1"/>
    </source>
</evidence>
<dbReference type="InterPro" id="IPR036280">
    <property type="entry name" value="Multihaem_cyt_sf"/>
</dbReference>
<sequence length="210" mass="24635">MFDRDDPIIKCVRCGVRDPSPGKSSCPPCLLKVSINTRKYHNENKVFIRKLKEKPCEECGQSFEWFMMDWDHADPDEKIAQVSFSFRWSRKRILNEIQKCHLLCVGCHRLRTISSVVTGTKQTKHRAARLRNIMFVNELKKAPCTDCGQSYDPILMDWDHVRGQKIVPISNACHRKWSQEKILTEIAKCDLTCCWCHRRRTQRRLVDEVA</sequence>
<evidence type="ECO:0008006" key="2">
    <source>
        <dbReference type="Google" id="ProtNLM"/>
    </source>
</evidence>
<accession>A0A0F9H796</accession>
<comment type="caution">
    <text evidence="1">The sequence shown here is derived from an EMBL/GenBank/DDBJ whole genome shotgun (WGS) entry which is preliminary data.</text>
</comment>
<name>A0A0F9H796_9ZZZZ</name>
<reference evidence="1" key="1">
    <citation type="journal article" date="2015" name="Nature">
        <title>Complex archaea that bridge the gap between prokaryotes and eukaryotes.</title>
        <authorList>
            <person name="Spang A."/>
            <person name="Saw J.H."/>
            <person name="Jorgensen S.L."/>
            <person name="Zaremba-Niedzwiedzka K."/>
            <person name="Martijn J."/>
            <person name="Lind A.E."/>
            <person name="van Eijk R."/>
            <person name="Schleper C."/>
            <person name="Guy L."/>
            <person name="Ettema T.J."/>
        </authorList>
    </citation>
    <scope>NUCLEOTIDE SEQUENCE</scope>
</reference>
<organism evidence="1">
    <name type="scientific">marine sediment metagenome</name>
    <dbReference type="NCBI Taxonomy" id="412755"/>
    <lineage>
        <taxon>unclassified sequences</taxon>
        <taxon>metagenomes</taxon>
        <taxon>ecological metagenomes</taxon>
    </lineage>
</organism>
<dbReference type="EMBL" id="LAZR01025676">
    <property type="protein sequence ID" value="KKL71142.1"/>
    <property type="molecule type" value="Genomic_DNA"/>
</dbReference>
<protein>
    <recommendedName>
        <fullName evidence="2">HNH domain-containing protein</fullName>
    </recommendedName>
</protein>